<dbReference type="Pfam" id="PF05336">
    <property type="entry name" value="rhaM"/>
    <property type="match status" value="1"/>
</dbReference>
<dbReference type="PANTHER" id="PTHR34389:SF2">
    <property type="entry name" value="L-RHAMNOSE MUTAROTASE"/>
    <property type="match status" value="1"/>
</dbReference>
<evidence type="ECO:0000313" key="1">
    <source>
        <dbReference type="EMBL" id="GLJ78252.1"/>
    </source>
</evidence>
<dbReference type="AlphaFoldDB" id="A0A9W6HE62"/>
<comment type="caution">
    <text evidence="1">The sequence shown here is derived from an EMBL/GenBank/DDBJ whole genome shotgun (WGS) entry which is preliminary data.</text>
</comment>
<dbReference type="InterPro" id="IPR011008">
    <property type="entry name" value="Dimeric_a/b-barrel"/>
</dbReference>
<dbReference type="GO" id="GO:0019301">
    <property type="term" value="P:rhamnose catabolic process"/>
    <property type="evidence" value="ECO:0007669"/>
    <property type="project" value="TreeGrafter"/>
</dbReference>
<dbReference type="Gene3D" id="3.30.70.100">
    <property type="match status" value="1"/>
</dbReference>
<dbReference type="PANTHER" id="PTHR34389">
    <property type="entry name" value="L-RHAMNOSE MUTAROTASE"/>
    <property type="match status" value="1"/>
</dbReference>
<reference evidence="1" key="1">
    <citation type="journal article" date="2014" name="Int. J. Syst. Evol. Microbiol.">
        <title>Complete genome sequence of Corynebacterium casei LMG S-19264T (=DSM 44701T), isolated from a smear-ripened cheese.</title>
        <authorList>
            <consortium name="US DOE Joint Genome Institute (JGI-PGF)"/>
            <person name="Walter F."/>
            <person name="Albersmeier A."/>
            <person name="Kalinowski J."/>
            <person name="Ruckert C."/>
        </authorList>
    </citation>
    <scope>NUCLEOTIDE SEQUENCE</scope>
    <source>
        <strain evidence="1">VKM Ac-1401</strain>
    </source>
</reference>
<dbReference type="EMBL" id="BSEN01000015">
    <property type="protein sequence ID" value="GLJ78252.1"/>
    <property type="molecule type" value="Genomic_DNA"/>
</dbReference>
<dbReference type="SUPFAM" id="SSF54909">
    <property type="entry name" value="Dimeric alpha+beta barrel"/>
    <property type="match status" value="1"/>
</dbReference>
<dbReference type="GO" id="GO:0016857">
    <property type="term" value="F:racemase and epimerase activity, acting on carbohydrates and derivatives"/>
    <property type="evidence" value="ECO:0007669"/>
    <property type="project" value="InterPro"/>
</dbReference>
<gene>
    <name evidence="1" type="primary">rhaM</name>
    <name evidence="1" type="ORF">GCM10017584_38260</name>
</gene>
<dbReference type="Proteomes" id="UP001142372">
    <property type="component" value="Unassembled WGS sequence"/>
</dbReference>
<dbReference type="InterPro" id="IPR008000">
    <property type="entry name" value="Rham/fucose_mutarotase"/>
</dbReference>
<evidence type="ECO:0000313" key="2">
    <source>
        <dbReference type="Proteomes" id="UP001142372"/>
    </source>
</evidence>
<keyword evidence="2" id="KW-1185">Reference proteome</keyword>
<sequence length="127" mass="14338">MLLPMSADAQTRRVAFQLRVKPDRLDEYLDRHTAVWPEFLAEMEAAGVRNYSIFSRGDGVLFGYYECDDPAASQAQLTATDVDARWQAEMEEFFDRSQAGVEGFTDLVEVFNLDAQLSRARAEGFTG</sequence>
<name>A0A9W6HE62_9MICO</name>
<accession>A0A9W6HE62</accession>
<organism evidence="1 2">
    <name type="scientific">Leifsonia poae</name>
    <dbReference type="NCBI Taxonomy" id="110933"/>
    <lineage>
        <taxon>Bacteria</taxon>
        <taxon>Bacillati</taxon>
        <taxon>Actinomycetota</taxon>
        <taxon>Actinomycetes</taxon>
        <taxon>Micrococcales</taxon>
        <taxon>Microbacteriaceae</taxon>
        <taxon>Leifsonia</taxon>
    </lineage>
</organism>
<protein>
    <submittedName>
        <fullName evidence="1">L-rhamnose mutarotase</fullName>
    </submittedName>
</protein>
<proteinExistence type="predicted"/>
<reference evidence="1" key="2">
    <citation type="submission" date="2023-01" db="EMBL/GenBank/DDBJ databases">
        <authorList>
            <person name="Sun Q."/>
            <person name="Evtushenko L."/>
        </authorList>
    </citation>
    <scope>NUCLEOTIDE SEQUENCE</scope>
    <source>
        <strain evidence="1">VKM Ac-1401</strain>
    </source>
</reference>